<sequence length="114" mass="13191">MDAGSVDNFISEQENKATSQKNRTRRKTITVLHLFLETKNEERKMEDILTAELNEYVSEFINSVRTKDGKEYEPSSLRNLLAISERHLNKNYPASIINDLAFKKTLKTLKTLNT</sequence>
<dbReference type="OrthoDB" id="5981544at2759"/>
<name>A0A6S7K739_PARCT</name>
<evidence type="ECO:0000313" key="3">
    <source>
        <dbReference type="Proteomes" id="UP001152795"/>
    </source>
</evidence>
<evidence type="ECO:0000313" key="2">
    <source>
        <dbReference type="EMBL" id="CAB4038554.1"/>
    </source>
</evidence>
<dbReference type="EMBL" id="CACRXK020024345">
    <property type="protein sequence ID" value="CAB4038554.1"/>
    <property type="molecule type" value="Genomic_DNA"/>
</dbReference>
<dbReference type="AlphaFoldDB" id="A0A6S7K739"/>
<dbReference type="PANTHER" id="PTHR46963">
    <property type="entry name" value="SIMILAR TO RIKEN CDNA E130308A19"/>
    <property type="match status" value="1"/>
</dbReference>
<gene>
    <name evidence="2" type="ORF">PACLA_8A087443</name>
</gene>
<reference evidence="2" key="1">
    <citation type="submission" date="2020-04" db="EMBL/GenBank/DDBJ databases">
        <authorList>
            <person name="Alioto T."/>
            <person name="Alioto T."/>
            <person name="Gomez Garrido J."/>
        </authorList>
    </citation>
    <scope>NUCLEOTIDE SEQUENCE</scope>
    <source>
        <strain evidence="2">A484AB</strain>
    </source>
</reference>
<dbReference type="Proteomes" id="UP001152795">
    <property type="component" value="Unassembled WGS sequence"/>
</dbReference>
<evidence type="ECO:0000256" key="1">
    <source>
        <dbReference type="SAM" id="MobiDB-lite"/>
    </source>
</evidence>
<proteinExistence type="predicted"/>
<feature type="region of interest" description="Disordered" evidence="1">
    <location>
        <begin position="1"/>
        <end position="24"/>
    </location>
</feature>
<protein>
    <submittedName>
        <fullName evidence="2">Uncharacterized protein</fullName>
    </submittedName>
</protein>
<feature type="compositionally biased region" description="Polar residues" evidence="1">
    <location>
        <begin position="8"/>
        <end position="21"/>
    </location>
</feature>
<dbReference type="PANTHER" id="PTHR46963:SF4">
    <property type="entry name" value="HYPOTHETICAL PROTEIN MGC115716"/>
    <property type="match status" value="1"/>
</dbReference>
<dbReference type="InterPro" id="IPR042838">
    <property type="entry name" value="KIAA1958"/>
</dbReference>
<keyword evidence="3" id="KW-1185">Reference proteome</keyword>
<accession>A0A6S7K739</accession>
<organism evidence="2 3">
    <name type="scientific">Paramuricea clavata</name>
    <name type="common">Red gorgonian</name>
    <name type="synonym">Violescent sea-whip</name>
    <dbReference type="NCBI Taxonomy" id="317549"/>
    <lineage>
        <taxon>Eukaryota</taxon>
        <taxon>Metazoa</taxon>
        <taxon>Cnidaria</taxon>
        <taxon>Anthozoa</taxon>
        <taxon>Octocorallia</taxon>
        <taxon>Malacalcyonacea</taxon>
        <taxon>Plexauridae</taxon>
        <taxon>Paramuricea</taxon>
    </lineage>
</organism>
<comment type="caution">
    <text evidence="2">The sequence shown here is derived from an EMBL/GenBank/DDBJ whole genome shotgun (WGS) entry which is preliminary data.</text>
</comment>